<organism evidence="2 3">
    <name type="scientific">Candidatus Zymogenus saltonus</name>
    <dbReference type="NCBI Taxonomy" id="2844893"/>
    <lineage>
        <taxon>Bacteria</taxon>
        <taxon>Deltaproteobacteria</taxon>
        <taxon>Candidatus Zymogenia</taxon>
        <taxon>Candidatus Zymogeniales</taxon>
        <taxon>Candidatus Zymogenaceae</taxon>
        <taxon>Candidatus Zymogenus</taxon>
    </lineage>
</organism>
<dbReference type="Gene3D" id="1.20.5.2950">
    <property type="match status" value="1"/>
</dbReference>
<dbReference type="AlphaFoldDB" id="A0A9D8PNY2"/>
<evidence type="ECO:0008006" key="4">
    <source>
        <dbReference type="Google" id="ProtNLM"/>
    </source>
</evidence>
<protein>
    <recommendedName>
        <fullName evidence="4">V-type ATP synthase subunit H</fullName>
    </recommendedName>
</protein>
<name>A0A9D8PNY2_9DELT</name>
<gene>
    <name evidence="2" type="ORF">JW984_05375</name>
</gene>
<dbReference type="EMBL" id="JAFGIX010000026">
    <property type="protein sequence ID" value="MBN1572612.1"/>
    <property type="molecule type" value="Genomic_DNA"/>
</dbReference>
<comment type="caution">
    <text evidence="2">The sequence shown here is derived from an EMBL/GenBank/DDBJ whole genome shotgun (WGS) entry which is preliminary data.</text>
</comment>
<evidence type="ECO:0000313" key="3">
    <source>
        <dbReference type="Proteomes" id="UP000809273"/>
    </source>
</evidence>
<keyword evidence="1" id="KW-0175">Coiled coil</keyword>
<evidence type="ECO:0000313" key="2">
    <source>
        <dbReference type="EMBL" id="MBN1572612.1"/>
    </source>
</evidence>
<proteinExistence type="predicted"/>
<feature type="coiled-coil region" evidence="1">
    <location>
        <begin position="35"/>
        <end position="92"/>
    </location>
</feature>
<accession>A0A9D8PNY2</accession>
<sequence>MVKKIVDKIKDAETRGEKLIKDAEMDAESKVIEFEKERANRLKKMEKENESARKELLAEAEERGKVEESNILSEAQKEMNLLRAAADKKKGEAVKLIFKALGVEG</sequence>
<dbReference type="Proteomes" id="UP000809273">
    <property type="component" value="Unassembled WGS sequence"/>
</dbReference>
<evidence type="ECO:0000256" key="1">
    <source>
        <dbReference type="SAM" id="Coils"/>
    </source>
</evidence>
<reference evidence="2" key="2">
    <citation type="submission" date="2021-01" db="EMBL/GenBank/DDBJ databases">
        <authorList>
            <person name="Hahn C.R."/>
            <person name="Youssef N.H."/>
            <person name="Elshahed M."/>
        </authorList>
    </citation>
    <scope>NUCLEOTIDE SEQUENCE</scope>
    <source>
        <strain evidence="2">Zod_Metabat.24</strain>
    </source>
</reference>
<reference evidence="2" key="1">
    <citation type="journal article" date="2021" name="Environ. Microbiol.">
        <title>Genomic characterization of three novel Desulfobacterota classes expand the metabolic and phylogenetic diversity of the phylum.</title>
        <authorList>
            <person name="Murphy C.L."/>
            <person name="Biggerstaff J."/>
            <person name="Eichhorn A."/>
            <person name="Ewing E."/>
            <person name="Shahan R."/>
            <person name="Soriano D."/>
            <person name="Stewart S."/>
            <person name="VanMol K."/>
            <person name="Walker R."/>
            <person name="Walters P."/>
            <person name="Elshahed M.S."/>
            <person name="Youssef N.H."/>
        </authorList>
    </citation>
    <scope>NUCLEOTIDE SEQUENCE</scope>
    <source>
        <strain evidence="2">Zod_Metabat.24</strain>
    </source>
</reference>